<protein>
    <submittedName>
        <fullName evidence="5">NAD(P)-binding protein</fullName>
    </submittedName>
</protein>
<evidence type="ECO:0000313" key="5">
    <source>
        <dbReference type="EMBL" id="KAK8868400.1"/>
    </source>
</evidence>
<feature type="domain" description="NmrA-like" evidence="4">
    <location>
        <begin position="4"/>
        <end position="316"/>
    </location>
</feature>
<keyword evidence="3" id="KW-0560">Oxidoreductase</keyword>
<dbReference type="Pfam" id="PF05368">
    <property type="entry name" value="NmrA"/>
    <property type="match status" value="1"/>
</dbReference>
<dbReference type="Gene3D" id="3.90.25.10">
    <property type="entry name" value="UDP-galactose 4-epimerase, domain 1"/>
    <property type="match status" value="1"/>
</dbReference>
<reference evidence="5 6" key="1">
    <citation type="journal article" date="2024" name="IMA Fungus">
        <title>Apiospora arundinis, a panoply of carbohydrate-active enzymes and secondary metabolites.</title>
        <authorList>
            <person name="Sorensen T."/>
            <person name="Petersen C."/>
            <person name="Muurmann A.T."/>
            <person name="Christiansen J.V."/>
            <person name="Brundto M.L."/>
            <person name="Overgaard C.K."/>
            <person name="Boysen A.T."/>
            <person name="Wollenberg R.D."/>
            <person name="Larsen T.O."/>
            <person name="Sorensen J.L."/>
            <person name="Nielsen K.L."/>
            <person name="Sondergaard T.E."/>
        </authorList>
    </citation>
    <scope>NUCLEOTIDE SEQUENCE [LARGE SCALE GENOMIC DNA]</scope>
    <source>
        <strain evidence="5 6">AAU 773</strain>
    </source>
</reference>
<name>A0ABR2IU97_9PEZI</name>
<gene>
    <name evidence="5" type="ORF">PGQ11_006978</name>
</gene>
<evidence type="ECO:0000256" key="3">
    <source>
        <dbReference type="ARBA" id="ARBA00023002"/>
    </source>
</evidence>
<evidence type="ECO:0000313" key="6">
    <source>
        <dbReference type="Proteomes" id="UP001390339"/>
    </source>
</evidence>
<organism evidence="5 6">
    <name type="scientific">Apiospora arundinis</name>
    <dbReference type="NCBI Taxonomy" id="335852"/>
    <lineage>
        <taxon>Eukaryota</taxon>
        <taxon>Fungi</taxon>
        <taxon>Dikarya</taxon>
        <taxon>Ascomycota</taxon>
        <taxon>Pezizomycotina</taxon>
        <taxon>Sordariomycetes</taxon>
        <taxon>Xylariomycetidae</taxon>
        <taxon>Amphisphaeriales</taxon>
        <taxon>Apiosporaceae</taxon>
        <taxon>Apiospora</taxon>
    </lineage>
</organism>
<proteinExistence type="inferred from homology"/>
<dbReference type="InterPro" id="IPR051609">
    <property type="entry name" value="NmrA/Isoflavone_reductase-like"/>
</dbReference>
<dbReference type="PANTHER" id="PTHR47706:SF4">
    <property type="entry name" value="NMRA-LIKE DOMAIN-CONTAINING PROTEIN"/>
    <property type="match status" value="1"/>
</dbReference>
<comment type="similarity">
    <text evidence="1">Belongs to the NmrA-type oxidoreductase family. Isoflavone reductase subfamily.</text>
</comment>
<dbReference type="EMBL" id="JAPCWZ010000004">
    <property type="protein sequence ID" value="KAK8868400.1"/>
    <property type="molecule type" value="Genomic_DNA"/>
</dbReference>
<dbReference type="Gene3D" id="3.40.50.720">
    <property type="entry name" value="NAD(P)-binding Rossmann-like Domain"/>
    <property type="match status" value="1"/>
</dbReference>
<dbReference type="InterPro" id="IPR008030">
    <property type="entry name" value="NmrA-like"/>
</dbReference>
<keyword evidence="6" id="KW-1185">Reference proteome</keyword>
<evidence type="ECO:0000256" key="2">
    <source>
        <dbReference type="ARBA" id="ARBA00022857"/>
    </source>
</evidence>
<sequence length="331" mass="36989">MVVVAVAGGTGAVGRTMVKAMVGSGHHMVYVLSRTADMVGGGGDCEQPKRLLVDYSSVEQIAATLRRHRIEAVVSALLLVDQQAAESQVRLIRGAALSGTVTKFIPSEFHLDFHAPIQGIDLFMKKFQLESERELERQPHLTWTLIRNGLFLDYLGTPFQPKAKPTELMRWCIFVDLENEVCVFPGDGTKVMTFTHSSDLAAYVERMISLPAKNWPRHSLIKANRLEIKDLAGIVAKVTGRTFRTIYDAEGAVRRGQITQLPFNEALFADEQWGDLYRLVEKETMVTLLSDGYDMRGRDLAELFPEVETTSVEDFLRQCWHVKETGSSNAA</sequence>
<accession>A0ABR2IU97</accession>
<dbReference type="InterPro" id="IPR036291">
    <property type="entry name" value="NAD(P)-bd_dom_sf"/>
</dbReference>
<comment type="caution">
    <text evidence="5">The sequence shown here is derived from an EMBL/GenBank/DDBJ whole genome shotgun (WGS) entry which is preliminary data.</text>
</comment>
<dbReference type="Proteomes" id="UP001390339">
    <property type="component" value="Unassembled WGS sequence"/>
</dbReference>
<evidence type="ECO:0000256" key="1">
    <source>
        <dbReference type="ARBA" id="ARBA00005725"/>
    </source>
</evidence>
<evidence type="ECO:0000259" key="4">
    <source>
        <dbReference type="Pfam" id="PF05368"/>
    </source>
</evidence>
<dbReference type="PANTHER" id="PTHR47706">
    <property type="entry name" value="NMRA-LIKE FAMILY PROTEIN"/>
    <property type="match status" value="1"/>
</dbReference>
<keyword evidence="2" id="KW-0521">NADP</keyword>
<dbReference type="SUPFAM" id="SSF51735">
    <property type="entry name" value="NAD(P)-binding Rossmann-fold domains"/>
    <property type="match status" value="1"/>
</dbReference>